<evidence type="ECO:0000256" key="12">
    <source>
        <dbReference type="PIRSR" id="PIRSR006246-3"/>
    </source>
</evidence>
<dbReference type="PIRSF" id="PIRSF006246">
    <property type="entry name" value="Asp_decarbox"/>
    <property type="match status" value="1"/>
</dbReference>
<dbReference type="SUPFAM" id="SSF50692">
    <property type="entry name" value="ADC-like"/>
    <property type="match status" value="1"/>
</dbReference>
<evidence type="ECO:0000256" key="1">
    <source>
        <dbReference type="ARBA" id="ARBA00022490"/>
    </source>
</evidence>
<keyword evidence="3 9" id="KW-0210">Decarboxylase</keyword>
<proteinExistence type="inferred from homology"/>
<sequence>MFRTMLKSKIHKAQVTQAELQYEGSITIDNVILKAADIYPHEKVEVLNLNNGQRIETYAIVGKENSGIICLNGPAARFACVGDEVIILGYVNVSESDAKALKPKIVYLNKSNKIEKIK</sequence>
<evidence type="ECO:0000256" key="13">
    <source>
        <dbReference type="PIRSR" id="PIRSR006246-5"/>
    </source>
</evidence>
<dbReference type="HAMAP" id="MF_00446">
    <property type="entry name" value="PanD"/>
    <property type="match status" value="1"/>
</dbReference>
<keyword evidence="5 9" id="KW-0865">Zymogen</keyword>
<dbReference type="PANTHER" id="PTHR21012:SF0">
    <property type="entry name" value="ASPARTATE 1-DECARBOXYLASE"/>
    <property type="match status" value="1"/>
</dbReference>
<organism evidence="14 15">
    <name type="scientific">Candidatus Ghiorseimicrobium undicola</name>
    <dbReference type="NCBI Taxonomy" id="1974746"/>
    <lineage>
        <taxon>Bacteria</taxon>
        <taxon>Pseudomonadati</taxon>
        <taxon>Candidatus Omnitrophota</taxon>
        <taxon>Candidatus Ghiorseimicrobium</taxon>
    </lineage>
</organism>
<comment type="cofactor">
    <cofactor evidence="9 10">
        <name>pyruvate</name>
        <dbReference type="ChEBI" id="CHEBI:15361"/>
    </cofactor>
    <text evidence="9 10">Binds 1 pyruvoyl group covalently per subunit.</text>
</comment>
<dbReference type="InterPro" id="IPR009010">
    <property type="entry name" value="Asp_de-COase-like_dom_sf"/>
</dbReference>
<dbReference type="GO" id="GO:0005829">
    <property type="term" value="C:cytosol"/>
    <property type="evidence" value="ECO:0007669"/>
    <property type="project" value="TreeGrafter"/>
</dbReference>
<dbReference type="EC" id="4.1.1.11" evidence="9"/>
<feature type="chain" id="PRO_5013997207" description="Aspartate 1-decarboxylase alpha chain" evidence="9 13">
    <location>
        <begin position="25"/>
        <end position="118"/>
    </location>
</feature>
<feature type="binding site" evidence="9 11">
    <location>
        <position position="57"/>
    </location>
    <ligand>
        <name>substrate</name>
    </ligand>
</feature>
<evidence type="ECO:0000256" key="9">
    <source>
        <dbReference type="HAMAP-Rule" id="MF_00446"/>
    </source>
</evidence>
<comment type="pathway">
    <text evidence="9">Cofactor biosynthesis; (R)-pantothenate biosynthesis; beta-alanine from L-aspartate: step 1/1.</text>
</comment>
<comment type="catalytic activity">
    <reaction evidence="9">
        <text>L-aspartate + H(+) = beta-alanine + CO2</text>
        <dbReference type="Rhea" id="RHEA:19497"/>
        <dbReference type="ChEBI" id="CHEBI:15378"/>
        <dbReference type="ChEBI" id="CHEBI:16526"/>
        <dbReference type="ChEBI" id="CHEBI:29991"/>
        <dbReference type="ChEBI" id="CHEBI:57966"/>
        <dbReference type="EC" id="4.1.1.11"/>
    </reaction>
</comment>
<keyword evidence="2 9" id="KW-0566">Pantothenate biosynthesis</keyword>
<evidence type="ECO:0000313" key="15">
    <source>
        <dbReference type="Proteomes" id="UP000229641"/>
    </source>
</evidence>
<evidence type="ECO:0000256" key="4">
    <source>
        <dbReference type="ARBA" id="ARBA00022813"/>
    </source>
</evidence>
<dbReference type="EMBL" id="PCWA01000109">
    <property type="protein sequence ID" value="PIQ88317.1"/>
    <property type="molecule type" value="Genomic_DNA"/>
</dbReference>
<protein>
    <recommendedName>
        <fullName evidence="9">Aspartate 1-decarboxylase</fullName>
        <ecNumber evidence="9">4.1.1.11</ecNumber>
    </recommendedName>
    <alternativeName>
        <fullName evidence="9">Aspartate alpha-decarboxylase</fullName>
    </alternativeName>
    <component>
        <recommendedName>
            <fullName evidence="9">Aspartate 1-decarboxylase beta chain</fullName>
        </recommendedName>
    </component>
    <component>
        <recommendedName>
            <fullName evidence="9">Aspartate 1-decarboxylase alpha chain</fullName>
        </recommendedName>
    </component>
</protein>
<keyword evidence="6 9" id="KW-0456">Lyase</keyword>
<dbReference type="Proteomes" id="UP000229641">
    <property type="component" value="Unassembled WGS sequence"/>
</dbReference>
<evidence type="ECO:0000256" key="8">
    <source>
        <dbReference type="ARBA" id="ARBA00023317"/>
    </source>
</evidence>
<evidence type="ECO:0000256" key="3">
    <source>
        <dbReference type="ARBA" id="ARBA00022793"/>
    </source>
</evidence>
<dbReference type="GO" id="GO:0015940">
    <property type="term" value="P:pantothenate biosynthetic process"/>
    <property type="evidence" value="ECO:0007669"/>
    <property type="project" value="UniProtKB-UniRule"/>
</dbReference>
<evidence type="ECO:0000256" key="5">
    <source>
        <dbReference type="ARBA" id="ARBA00023145"/>
    </source>
</evidence>
<dbReference type="GO" id="GO:0004068">
    <property type="term" value="F:aspartate 1-decarboxylase activity"/>
    <property type="evidence" value="ECO:0007669"/>
    <property type="project" value="UniProtKB-UniRule"/>
</dbReference>
<evidence type="ECO:0000256" key="6">
    <source>
        <dbReference type="ARBA" id="ARBA00023239"/>
    </source>
</evidence>
<dbReference type="AlphaFoldDB" id="A0A2H0LVE4"/>
<keyword evidence="1 9" id="KW-0963">Cytoplasm</keyword>
<feature type="modified residue" description="Pyruvic acid (Ser)" evidence="9 12">
    <location>
        <position position="25"/>
    </location>
</feature>
<evidence type="ECO:0000313" key="14">
    <source>
        <dbReference type="EMBL" id="PIQ88317.1"/>
    </source>
</evidence>
<evidence type="ECO:0000256" key="2">
    <source>
        <dbReference type="ARBA" id="ARBA00022655"/>
    </source>
</evidence>
<keyword evidence="4 9" id="KW-0068">Autocatalytic cleavage</keyword>
<dbReference type="GO" id="GO:0006523">
    <property type="term" value="P:alanine biosynthetic process"/>
    <property type="evidence" value="ECO:0007669"/>
    <property type="project" value="InterPro"/>
</dbReference>
<keyword evidence="7 9" id="KW-0704">Schiff base</keyword>
<evidence type="ECO:0000256" key="7">
    <source>
        <dbReference type="ARBA" id="ARBA00023270"/>
    </source>
</evidence>
<gene>
    <name evidence="9" type="primary">panD</name>
    <name evidence="14" type="ORF">COV72_08400</name>
</gene>
<dbReference type="UniPathway" id="UPA00028">
    <property type="reaction ID" value="UER00002"/>
</dbReference>
<dbReference type="Gene3D" id="2.40.40.20">
    <property type="match status" value="1"/>
</dbReference>
<comment type="PTM">
    <text evidence="9 12">Is synthesized initially as an inactive proenzyme, which is activated by self-cleavage at a specific serine bond to produce a beta-subunit with a hydroxyl group at its C-terminus and an alpha-subunit with a pyruvoyl group at its N-terminus.</text>
</comment>
<dbReference type="InterPro" id="IPR003190">
    <property type="entry name" value="Asp_decarbox"/>
</dbReference>
<dbReference type="CDD" id="cd06919">
    <property type="entry name" value="Asp_decarbox"/>
    <property type="match status" value="1"/>
</dbReference>
<evidence type="ECO:0000256" key="11">
    <source>
        <dbReference type="PIRSR" id="PIRSR006246-2"/>
    </source>
</evidence>
<feature type="active site" description="Proton donor" evidence="9 10">
    <location>
        <position position="58"/>
    </location>
</feature>
<reference evidence="14 15" key="1">
    <citation type="submission" date="2017-09" db="EMBL/GenBank/DDBJ databases">
        <title>Depth-based differentiation of microbial function through sediment-hosted aquifers and enrichment of novel symbionts in the deep terrestrial subsurface.</title>
        <authorList>
            <person name="Probst A.J."/>
            <person name="Ladd B."/>
            <person name="Jarett J.K."/>
            <person name="Geller-Mcgrath D.E."/>
            <person name="Sieber C.M."/>
            <person name="Emerson J.B."/>
            <person name="Anantharaman K."/>
            <person name="Thomas B.C."/>
            <person name="Malmstrom R."/>
            <person name="Stieglmeier M."/>
            <person name="Klingl A."/>
            <person name="Woyke T."/>
            <person name="Ryan C.M."/>
            <person name="Banfield J.F."/>
        </authorList>
    </citation>
    <scope>NUCLEOTIDE SEQUENCE [LARGE SCALE GENOMIC DNA]</scope>
    <source>
        <strain evidence="14">CG11_big_fil_rev_8_21_14_0_20_42_13</strain>
    </source>
</reference>
<evidence type="ECO:0000256" key="10">
    <source>
        <dbReference type="PIRSR" id="PIRSR006246-1"/>
    </source>
</evidence>
<accession>A0A2H0LVE4</accession>
<comment type="subcellular location">
    <subcellularLocation>
        <location evidence="9">Cytoplasm</location>
    </subcellularLocation>
</comment>
<comment type="subunit">
    <text evidence="9">Heterooctamer of four alpha and four beta subunits.</text>
</comment>
<feature type="active site" description="Schiff-base intermediate with substrate; via pyruvic acid" evidence="9 10">
    <location>
        <position position="25"/>
    </location>
</feature>
<dbReference type="Pfam" id="PF02261">
    <property type="entry name" value="Asp_decarbox"/>
    <property type="match status" value="1"/>
</dbReference>
<feature type="binding site" evidence="9 11">
    <location>
        <begin position="73"/>
        <end position="75"/>
    </location>
    <ligand>
        <name>substrate</name>
    </ligand>
</feature>
<comment type="function">
    <text evidence="9">Catalyzes the pyruvoyl-dependent decarboxylation of aspartate to produce beta-alanine.</text>
</comment>
<comment type="caution">
    <text evidence="14">The sequence shown here is derived from an EMBL/GenBank/DDBJ whole genome shotgun (WGS) entry which is preliminary data.</text>
</comment>
<dbReference type="PANTHER" id="PTHR21012">
    <property type="entry name" value="ASPARTATE 1-DECARBOXYLASE"/>
    <property type="match status" value="1"/>
</dbReference>
<dbReference type="NCBIfam" id="TIGR00223">
    <property type="entry name" value="panD"/>
    <property type="match status" value="1"/>
</dbReference>
<feature type="chain" id="PRO_5013997209" description="Aspartate 1-decarboxylase beta chain" evidence="9 13">
    <location>
        <begin position="1"/>
        <end position="24"/>
    </location>
</feature>
<keyword evidence="8 9" id="KW-0670">Pyruvate</keyword>
<name>A0A2H0LVE4_9BACT</name>
<comment type="similarity">
    <text evidence="9">Belongs to the PanD family.</text>
</comment>